<dbReference type="EMBL" id="VIXA01000001">
    <property type="protein sequence ID" value="TWG28091.1"/>
    <property type="molecule type" value="Genomic_DNA"/>
</dbReference>
<dbReference type="Proteomes" id="UP000319927">
    <property type="component" value="Unassembled WGS sequence"/>
</dbReference>
<gene>
    <name evidence="1" type="ORF">FHX75_111242</name>
</gene>
<dbReference type="AlphaFoldDB" id="A0A561WW84"/>
<evidence type="ECO:0000313" key="2">
    <source>
        <dbReference type="Proteomes" id="UP000319927"/>
    </source>
</evidence>
<dbReference type="RefSeq" id="WP_154937077.1">
    <property type="nucleotide sequence ID" value="NZ_VIXA01000001.1"/>
</dbReference>
<dbReference type="OrthoDB" id="1365577at2"/>
<organism evidence="1 2">
    <name type="scientific">Micromonospora palomenae</name>
    <dbReference type="NCBI Taxonomy" id="1461247"/>
    <lineage>
        <taxon>Bacteria</taxon>
        <taxon>Bacillati</taxon>
        <taxon>Actinomycetota</taxon>
        <taxon>Actinomycetes</taxon>
        <taxon>Micromonosporales</taxon>
        <taxon>Micromonosporaceae</taxon>
        <taxon>Micromonospora</taxon>
    </lineage>
</organism>
<protein>
    <submittedName>
        <fullName evidence="1">Uncharacterized protein</fullName>
    </submittedName>
</protein>
<sequence length="90" mass="10903">MVSRYFRRRWHESRGDEFDIWGYATYYFDAAEDGWPVRQVEVYDSGPVLRYGPAHREDRFGGLGQGQLDEFEEWAEWEITAAEFERQWNE</sequence>
<reference evidence="1 2" key="1">
    <citation type="submission" date="2019-06" db="EMBL/GenBank/DDBJ databases">
        <title>Sequencing the genomes of 1000 actinobacteria strains.</title>
        <authorList>
            <person name="Klenk H.-P."/>
        </authorList>
    </citation>
    <scope>NUCLEOTIDE SEQUENCE [LARGE SCALE GENOMIC DNA]</scope>
    <source>
        <strain evidence="1 2">DSM 102131</strain>
    </source>
</reference>
<comment type="caution">
    <text evidence="1">The sequence shown here is derived from an EMBL/GenBank/DDBJ whole genome shotgun (WGS) entry which is preliminary data.</text>
</comment>
<accession>A0A561WW84</accession>
<proteinExistence type="predicted"/>
<keyword evidence="2" id="KW-1185">Reference proteome</keyword>
<evidence type="ECO:0000313" key="1">
    <source>
        <dbReference type="EMBL" id="TWG28091.1"/>
    </source>
</evidence>
<name>A0A561WW84_9ACTN</name>